<evidence type="ECO:0000256" key="9">
    <source>
        <dbReference type="SAM" id="Phobius"/>
    </source>
</evidence>
<organism evidence="10 11">
    <name type="scientific">Nesidiocoris tenuis</name>
    <dbReference type="NCBI Taxonomy" id="355587"/>
    <lineage>
        <taxon>Eukaryota</taxon>
        <taxon>Metazoa</taxon>
        <taxon>Ecdysozoa</taxon>
        <taxon>Arthropoda</taxon>
        <taxon>Hexapoda</taxon>
        <taxon>Insecta</taxon>
        <taxon>Pterygota</taxon>
        <taxon>Neoptera</taxon>
        <taxon>Paraneoptera</taxon>
        <taxon>Hemiptera</taxon>
        <taxon>Heteroptera</taxon>
        <taxon>Panheteroptera</taxon>
        <taxon>Cimicomorpha</taxon>
        <taxon>Miridae</taxon>
        <taxon>Dicyphina</taxon>
        <taxon>Nesidiocoris</taxon>
    </lineage>
</organism>
<dbReference type="InterPro" id="IPR008389">
    <property type="entry name" value="ATPase_V0-cplx_e1/e2_su"/>
</dbReference>
<dbReference type="AlphaFoldDB" id="A0A6H5GGV5"/>
<sequence>MGMAFLPFAFMTILWGGVGIGLPMFLPKGENQNRGLIQLALILTAGTCWLFWLCTYMSQMNPLIGPKLRKNTILMLAQEWVRVFTTLSLSKRTRIILCYTLLTQIFRFQGNTIPDL</sequence>
<gene>
    <name evidence="10" type="ORF">NTEN_LOCUS7907</name>
</gene>
<accession>A0A6H5GGV5</accession>
<keyword evidence="7" id="KW-0406">Ion transport</keyword>
<evidence type="ECO:0000256" key="2">
    <source>
        <dbReference type="ARBA" id="ARBA00008328"/>
    </source>
</evidence>
<dbReference type="GO" id="GO:0046961">
    <property type="term" value="F:proton-transporting ATPase activity, rotational mechanism"/>
    <property type="evidence" value="ECO:0007669"/>
    <property type="project" value="InterPro"/>
</dbReference>
<evidence type="ECO:0000256" key="1">
    <source>
        <dbReference type="ARBA" id="ARBA00004127"/>
    </source>
</evidence>
<evidence type="ECO:0000313" key="10">
    <source>
        <dbReference type="EMBL" id="CAB0002120.1"/>
    </source>
</evidence>
<name>A0A6H5GGV5_9HEMI</name>
<evidence type="ECO:0000256" key="4">
    <source>
        <dbReference type="ARBA" id="ARBA00022692"/>
    </source>
</evidence>
<dbReference type="EMBL" id="CADCXU010011944">
    <property type="protein sequence ID" value="CAB0002120.1"/>
    <property type="molecule type" value="Genomic_DNA"/>
</dbReference>
<dbReference type="PANTHER" id="PTHR12263:SF0">
    <property type="entry name" value="V-TYPE PROTON ATPASE SUBUNIT"/>
    <property type="match status" value="1"/>
</dbReference>
<evidence type="ECO:0000256" key="6">
    <source>
        <dbReference type="ARBA" id="ARBA00022989"/>
    </source>
</evidence>
<comment type="subcellular location">
    <subcellularLocation>
        <location evidence="1">Endomembrane system</location>
        <topology evidence="1">Multi-pass membrane protein</topology>
    </subcellularLocation>
</comment>
<dbReference type="GO" id="GO:0012505">
    <property type="term" value="C:endomembrane system"/>
    <property type="evidence" value="ECO:0007669"/>
    <property type="project" value="UniProtKB-SubCell"/>
</dbReference>
<dbReference type="GO" id="GO:0033181">
    <property type="term" value="C:plasma membrane proton-transporting V-type ATPase complex"/>
    <property type="evidence" value="ECO:0007669"/>
    <property type="project" value="TreeGrafter"/>
</dbReference>
<dbReference type="OrthoDB" id="1508846at2759"/>
<dbReference type="GO" id="GO:0033179">
    <property type="term" value="C:proton-transporting V-type ATPase, V0 domain"/>
    <property type="evidence" value="ECO:0007669"/>
    <property type="project" value="InterPro"/>
</dbReference>
<keyword evidence="6 9" id="KW-1133">Transmembrane helix</keyword>
<dbReference type="PANTHER" id="PTHR12263">
    <property type="entry name" value="VACUOLAR ATP SYNTHASE SUBUNIT H"/>
    <property type="match status" value="1"/>
</dbReference>
<evidence type="ECO:0000256" key="3">
    <source>
        <dbReference type="ARBA" id="ARBA00022448"/>
    </source>
</evidence>
<keyword evidence="5" id="KW-0375">Hydrogen ion transport</keyword>
<dbReference type="Proteomes" id="UP000479000">
    <property type="component" value="Unassembled WGS sequence"/>
</dbReference>
<keyword evidence="11" id="KW-1185">Reference proteome</keyword>
<protein>
    <recommendedName>
        <fullName evidence="12">V-type proton ATPase subunit</fullName>
    </recommendedName>
</protein>
<evidence type="ECO:0000256" key="7">
    <source>
        <dbReference type="ARBA" id="ARBA00023065"/>
    </source>
</evidence>
<evidence type="ECO:0000313" key="11">
    <source>
        <dbReference type="Proteomes" id="UP000479000"/>
    </source>
</evidence>
<evidence type="ECO:0000256" key="8">
    <source>
        <dbReference type="ARBA" id="ARBA00023136"/>
    </source>
</evidence>
<evidence type="ECO:0000256" key="5">
    <source>
        <dbReference type="ARBA" id="ARBA00022781"/>
    </source>
</evidence>
<dbReference type="Pfam" id="PF05493">
    <property type="entry name" value="ATP_synt_H"/>
    <property type="match status" value="1"/>
</dbReference>
<reference evidence="10 11" key="1">
    <citation type="submission" date="2020-02" db="EMBL/GenBank/DDBJ databases">
        <authorList>
            <person name="Ferguson B K."/>
        </authorList>
    </citation>
    <scope>NUCLEOTIDE SEQUENCE [LARGE SCALE GENOMIC DNA]</scope>
</reference>
<keyword evidence="3" id="KW-0813">Transport</keyword>
<feature type="transmembrane region" description="Helical" evidence="9">
    <location>
        <begin position="35"/>
        <end position="54"/>
    </location>
</feature>
<keyword evidence="8 9" id="KW-0472">Membrane</keyword>
<keyword evidence="4 9" id="KW-0812">Transmembrane</keyword>
<evidence type="ECO:0008006" key="12">
    <source>
        <dbReference type="Google" id="ProtNLM"/>
    </source>
</evidence>
<comment type="similarity">
    <text evidence="2">Belongs to the V-ATPase e1/e2 subunit family.</text>
</comment>
<proteinExistence type="inferred from homology"/>